<protein>
    <submittedName>
        <fullName evidence="2">Uncharacterized protein</fullName>
    </submittedName>
</protein>
<dbReference type="EMBL" id="HACG01010095">
    <property type="protein sequence ID" value="CEK56960.1"/>
    <property type="molecule type" value="Transcribed_RNA"/>
</dbReference>
<proteinExistence type="predicted"/>
<feature type="non-terminal residue" evidence="2">
    <location>
        <position position="1"/>
    </location>
</feature>
<name>A0A0B6YNE3_9EUPU</name>
<evidence type="ECO:0000313" key="2">
    <source>
        <dbReference type="EMBL" id="CEK56960.1"/>
    </source>
</evidence>
<feature type="compositionally biased region" description="Basic and acidic residues" evidence="1">
    <location>
        <begin position="111"/>
        <end position="121"/>
    </location>
</feature>
<reference evidence="2" key="1">
    <citation type="submission" date="2014-12" db="EMBL/GenBank/DDBJ databases">
        <title>Insight into the proteome of Arion vulgaris.</title>
        <authorList>
            <person name="Aradska J."/>
            <person name="Bulat T."/>
            <person name="Smidak R."/>
            <person name="Sarate P."/>
            <person name="Gangsoo J."/>
            <person name="Sialana F."/>
            <person name="Bilban M."/>
            <person name="Lubec G."/>
        </authorList>
    </citation>
    <scope>NUCLEOTIDE SEQUENCE</scope>
    <source>
        <tissue evidence="2">Skin</tissue>
    </source>
</reference>
<evidence type="ECO:0000256" key="1">
    <source>
        <dbReference type="SAM" id="MobiDB-lite"/>
    </source>
</evidence>
<accession>A0A0B6YNE3</accession>
<feature type="compositionally biased region" description="Polar residues" evidence="1">
    <location>
        <begin position="122"/>
        <end position="161"/>
    </location>
</feature>
<dbReference type="AlphaFoldDB" id="A0A0B6YNE3"/>
<gene>
    <name evidence="2" type="primary">ORF28942</name>
</gene>
<sequence>FVEAHSPVLKAGLDISQSFPVASKITTTNNIMFPQNYIDQFSPLNPRRIDCVASEFKSAKKQVFSPMLKESYETSIPKRHCSKISVTDDSHNSADLFHRPCSHSSRSYFLHQDKPSNHRDTITQNTSSVNASSSKTFVEVNSHNRSQFEQTYRLSNLSPQKVDSDSKFKSRR</sequence>
<feature type="compositionally biased region" description="Basic and acidic residues" evidence="1">
    <location>
        <begin position="162"/>
        <end position="172"/>
    </location>
</feature>
<feature type="region of interest" description="Disordered" evidence="1">
    <location>
        <begin position="110"/>
        <end position="172"/>
    </location>
</feature>
<organism evidence="2">
    <name type="scientific">Arion vulgaris</name>
    <dbReference type="NCBI Taxonomy" id="1028688"/>
    <lineage>
        <taxon>Eukaryota</taxon>
        <taxon>Metazoa</taxon>
        <taxon>Spiralia</taxon>
        <taxon>Lophotrochozoa</taxon>
        <taxon>Mollusca</taxon>
        <taxon>Gastropoda</taxon>
        <taxon>Heterobranchia</taxon>
        <taxon>Euthyneura</taxon>
        <taxon>Panpulmonata</taxon>
        <taxon>Eupulmonata</taxon>
        <taxon>Stylommatophora</taxon>
        <taxon>Helicina</taxon>
        <taxon>Arionoidea</taxon>
        <taxon>Arionidae</taxon>
        <taxon>Arion</taxon>
    </lineage>
</organism>
<feature type="non-terminal residue" evidence="2">
    <location>
        <position position="172"/>
    </location>
</feature>